<dbReference type="NCBIfam" id="TIGR01451">
    <property type="entry name" value="B_ant_repeat"/>
    <property type="match status" value="1"/>
</dbReference>
<proteinExistence type="predicted"/>
<accession>A0A5B7SUP5</accession>
<dbReference type="EMBL" id="CP040710">
    <property type="protein sequence ID" value="QCX01892.1"/>
    <property type="molecule type" value="Genomic_DNA"/>
</dbReference>
<dbReference type="Pfam" id="PF13585">
    <property type="entry name" value="CHU_C"/>
    <property type="match status" value="1"/>
</dbReference>
<dbReference type="InterPro" id="IPR026341">
    <property type="entry name" value="T9SS_type_B"/>
</dbReference>
<dbReference type="PROSITE" id="PS51257">
    <property type="entry name" value="PROKAR_LIPOPROTEIN"/>
    <property type="match status" value="1"/>
</dbReference>
<keyword evidence="3" id="KW-1185">Reference proteome</keyword>
<evidence type="ECO:0000259" key="1">
    <source>
        <dbReference type="PROSITE" id="PS50060"/>
    </source>
</evidence>
<reference evidence="2 3" key="1">
    <citation type="submission" date="2019-05" db="EMBL/GenBank/DDBJ databases">
        <title>Genome sequencing of F202Z8.</title>
        <authorList>
            <person name="Kwon Y.M."/>
        </authorList>
    </citation>
    <scope>NUCLEOTIDE SEQUENCE [LARGE SCALE GENOMIC DNA]</scope>
    <source>
        <strain evidence="2 3">F202Z8</strain>
    </source>
</reference>
<dbReference type="KEGG" id="asag:FGM00_17875"/>
<name>A0A5B7SUP5_9FLAO</name>
<dbReference type="Proteomes" id="UP000310017">
    <property type="component" value="Chromosome"/>
</dbReference>
<dbReference type="PROSITE" id="PS50060">
    <property type="entry name" value="MAM_2"/>
    <property type="match status" value="1"/>
</dbReference>
<protein>
    <submittedName>
        <fullName evidence="2">T9SS type B sorting domain-containing protein</fullName>
    </submittedName>
</protein>
<dbReference type="GO" id="GO:0016020">
    <property type="term" value="C:membrane"/>
    <property type="evidence" value="ECO:0007669"/>
    <property type="project" value="InterPro"/>
</dbReference>
<evidence type="ECO:0000313" key="2">
    <source>
        <dbReference type="EMBL" id="QCX01892.1"/>
    </source>
</evidence>
<sequence>MSYRIAIQKKYLVFFALIIGCFFISDIQAQQAFGPRLQNANDPSLDYINIKGDYTFLANSVMNRVEDFPAPGTTIVNIPYNGTFGNNSWIRDYVNVDPGPGIFNSSSSTLATPDCSRIYWAGLYWAGNYDVEWNTPSSYPYSYDTSRYPDDNTHNDVTSIKFKVPGGTYVDITADNAADPVGEEDHIIIDGYADGVPDSPYVCYKNVTGMLQALADPDGEYFAANIRGTRGGNTYGVAGWTLVVIYENPTLTGKYISVFDGYEGVTTQTTASSRSNIDIAGFNTVPAGPVRARIGVSVLEGETDLTGDRFRIRTPLNPTYSNLSNGANPANNFFNSSITIDGANVNSRNINSTNSMGYDSDIFNISNPGNSVIENGETSARLQLRTSSDWFGAFLVTFGVDIIEPDIVLEKKVEDIAGNDITGQGVNLGQILDYVLSFTNTGNDDATNYTIRDVLPINTTLDESNITMPPGTTYTYNPATREVVFSIPDNIIEIGDPISQIRMRVQVAENCFDFIDACTDLIQNLAYSTYEGVINDNQITDDPSVSDFDDCGFVTPGATNFLLDDLSDCNFTRTVQLCGDFAILDAGDNFDSYVWVRDDNNNGELDATDTVQNDGDPDGDPSTLVVTQTGTYIVDKIVADPCKGFKEIIMVERFGSTQTNPLVDFFNNSNNDADATNDVQGEIAQCSVDGDLLPKIFLCGAGDTQLIQVNIPDAQSLSWELLDEASCPAANADCANKNLTCTYNQVGTGGDFTANAPGKYRLVINYANGCFSRFYFDVFQNNLDVQYNKRDIFCATDGNITITNLGANYGYRLLDVAAGTILIPFSANNGPSFDITTNGAYRVDVVQLDGAGDPIPGACIFSTPNIGVLDRDFQVDVETTPANCNAQGTIKIDILNVRPDYTYVLRLADGTLVDDETAQPDNTHTFNVNPGDYIVEASTSDGCTFSQNVTVAATPDPTVLAVTTRNIGCSAGMITLTGSNGFPDPEYSYAIWSKDGTPFYTDFGAIPGDAYQTDPVFNFGWSDTDDDGIDELYTPGEDGDYVFVIVDSNNCFALSNEVTITDNGAMTVSVTDDSGVSCSGNNDAQITIVPSGGIGPYTYSIDAGTTTQPSPTYVNLSAGTYNIQVTDSSGCTINITHDIVEPFPLSASAGVSRDATCDPMGAEVRITNVVGGTAPYAYSFDGGSTYGTSTIEVLPAGTYTIIVRDASTCTFPMTVTVEDVPPPPLVTLTPEVSYLCDGSATVTATPNITTYNYTYSLDGAINSPPDSNVFTNVAPGTYTVSTNYVSQTPPTPSLLLSEDFGNGLTIPNPNTSGYFYENQLDDTTPSGAPIDNSRSINDYEYAVTSHIERPFGAWMRPVDDHTSNGTIADGRYLVINIGAPSPGQIIYQKPINDIIPNQPIDVSLWLINLIRSTRTLVAPDLTIELRDTTTDAVVATANTGAVPNNEDWNEYVLSLNPGANTSLNLVITTNESEINGNDVAIDDITVYQTPEVCELTVQTSVVVEAGRVFASNIVGSTNVSCNGLSDGTISFEAENFDATAGFDYSLDGGTTWINSTTSPVTTGAIYGAGLQRIELRKADETSCTTFVEATISEPAILAANAAITTPLNCTNGGATITASVSGGTPGYTYQLEDTAGVAVASYDFATNGSNTVFTGIAPGDYIVRVRDNNSCEDPIDSSLTVVSTETIAFDITATNCYSGANDATIEVDVTDGNGNYTFSINGGPWVTPTPSSATSYIFTNLADGSYTINVRDGAGCIGVAQIAEIDPPITVSATAPNITACATSTFITISSSGGDGSFQFAVMPDGATPSMPDYNASTVREVFAPGDYDIYLRDPSGGPNRCTAFTEITIFQDDPIAITPTPSDVSCFGASNGAISIVVNSGGEAPFTYSIDNGATYVIGSNFPNLAAGTYPVRVRDANGCETIVQNVPVSQPALLEAEAVQTQDYTCTQSGQITVGSVTPTSGGSGSYQYSINGGTWTAATTGGHTFVDLIDGTYSIRVRDANVTSCGITLGDIVILPLPVEPVLTTSISYNCDGTGEITVNPFDASYTYILDGVLPGQTGAGANILSDVAIGNHVITVDYGSDCTRDIPIIVESGNAFGATITAFENLDCNADNSGTITISADNFGTGGYEYSLDATTFVGPFTAPEQLTGLAAQAYTITVRDVNDPIAGCTVTLNQTLTEPTAIVAAASITEAFTCDNTGATITASASNGTPTYEYQLEDGVGGILTAYQGTTTFTNVPAGDYIVRARDTNGCTDAIDTPITITAPVSPAFTTTPTACYSGANDASIQVDIDAGSLPGNGGFQFSLDGGPWMTPTPATGTTYTFDRLANGTYTVDVRDAFGCTASQQTITINPQLNAIVDVIDISSCADGSITVTPSGGDGNYAYAFVSTGTSVTTVDFGPANTFTVTAGNDGAYDAYVWDNNANALSHCEFMDTVTVNPATPLTFSSAPTNPICYNGVGSIEVSITSGDNPYTIQIIDLDNGGASNQTDSNVIASTQTYYNLAPGNYTINVTDANGCTVTDTPVTINNPDELTGDVRGVTPASCTGDPNDFGFEFISYTTTLGTIEFSADGGATWTGDNSVPGTTDRFTGYTSGDTVYPSMRTVSGGVTVCQTDLPPFIIPFPLDDLDITVSAVVVNCNELQVTVLGGEGTPNYQYTYSEDPANFDSLTPVHPWEPNPATDNATPYTFTGLVPGRTYVFYVRDAAGCVRQSNVNVNDLITVPLAITTASEPSCAGASDGEITFTVTDNTAPFGSEFRWTVYDVSGGTPVAVANSGGGGTAINQPFTSPQDVTVNGLPTGNYFIDVIEVDGGVDSCRGASENLFLDELDPITATLNKLSDISCANPGLIAIENIQGGGGTFTYTVTGPAPFSTITGTPDNPVSIPANSPAGNYNITITDQFGCFADLGPINVGLTANPTIDSIVVDNCVSPTSLTINASSTAAQILYSIDGGATYVDNGGVFNNLTTGNYTVSIIDSNGCTDTDTVDIHPILEANVSLTKLLDCTASPDAEITIEVTFGSGDYDYQITDGTGTVVAKQALPSNPYVFSATIAEDYVITVYDNLTAGPCNRIFNITVPDAVTPAFTEVHTDLSCNGANDGSITLTETLNGINPLTYTISPAAGSFNAATNTFENLPPNTYTVTGRGTNNCPFDIVGIVIDEPFIISVPAAAVVEFGCTAGNNPNDASISINNAGITGGSGTFVRYEFINDQGTATTGDDVVVQTGSSTIYTETNTAGGTYIINVYDDNGCLGSTNATILPYVEINNATVIIDQGVSCTPGNDAQVTIGYTATPATPVPTITYSVTGTDNAYSSLNQATAVFTGLGVGNYEVTVTNTDTSCFIQTAFEIEDPNTFEIDTTVTDVICFGDNGSVSFTINDPINPYAAGFLWQIYDSQGTADLLDDVIIAAANGISANVGPTAPFAIGAGEYRVEITQDSDPSCVNNALFTIAGPSAAITANTDVTPITCVGNDGTIEIIDVLGGWGTYQYYVGTVAPTVAGDYSATLRFENLAPGTYEAWVIDSEGCQTQVDNGILLANPTPISADLQINQPNCTDLNGEIEVINEANGQGSNYRYQLQVFNTINGTFEDLRPIQTSDVFSGLGAGQYQVVVSDQWTCTFVTAAVTLYAPIAPLTTVVKSLDCSASPGGEITVTQTGGSGSFDYEVRYPGTLAADPADDANTTGVFTGLTLVGDYVFTITDQDATQACPTNITQNLEPAVYPVLTIDSATDVSCNGANDGTIAVSVPDNGVGPYTFEIVSGDGSSVGSPILPTSSTATTATFSGLTGAATPGITYTVRATGTNSCFVEQTQAIVMPDAIANVAATVIDFACTAGNNGNNATITIDAGITGGSGSYVRYEFINTDTATTVQDGPNASYTETDFAGGNYSINVYDSMGCVGNTTAYIAPFDVLQSASVAIIDQISCVNAGEDIRIDVVGSLSDSTGSPANYEYRLLPGGTFQSSNVFNDLATGSHAFEIRNVNTGCLISVTHFIADPNTFDITVNKLSDVQCFGGTGEIQLEISDATYTGGFVWMIFDANGTPADRSDDGPFILDGTWPDVGPTGTIAVPAGTFVVEIRQNGYPECTQTEVFTITTPSAALIAAVTEESSPSCTDDQGRILVNPSGGQGPYTILLEDTAAGYSQTQTNVSAYIFTGLAGGDYDVTVTDALGCIATGARTLITPDALTATIANTNLACFNDNTASVTATVAARNVTPAYLYRLNTYSDAAGTNLLSTSATQTADNFQNLPAGFYSISVSDDVGCTTETTIVQIANPVEVVATLLRTSPLTCATGVEFQLSATGGSGTYAYSEDNITFIPMVGNTVNLPQSGVLAAGTYRYYVRDEASGCTAVLSNEISEDPIDPVVLEIDASAAVINCNGENTAIIYASATGGLGNYEYALFTDAALTNNYYSPGNFQTSGQFSDLPAGTYYVRVSSNDCPPDSREVIINEPAILVVDDANDFTNPSCFGDENGSIRVSLSGGAGGYQYAISPRLDQFFPIGEFNDLAPGDYTVIAQDENGCFVELSYTITAPELLEATGTPTPEICIGEENGTISLTVTGGTAPYRTALNSNSEADFVQDRMDFTDLASGDYVIIVRDANDCETDLIVSVTPGVNLNAVVEPVYECSGDSPDNYINIILEDSSVLGDVLYAVDSTDPADMQLNPDFRNIAPGTHFIAIAHANGCVQTFDFEIADFEPLTLLLQNNELNLITAVAGGGREGYTFFFNDIDNGNDNTYRINQSGTYTVRVVDENGCEVVQSIPMEFIDIEIPEFFTPGGDGLNETWQPRNQEAFPEILTIVFDRYGREIYRMGLNDAGWDGFYNTKALPSGDYWYVIKLRGENDPREFVGHFTLYR</sequence>
<dbReference type="Gene3D" id="2.60.40.740">
    <property type="match status" value="1"/>
</dbReference>
<gene>
    <name evidence="2" type="ORF">FGM00_17875</name>
</gene>
<dbReference type="InterPro" id="IPR047589">
    <property type="entry name" value="DUF11_rpt"/>
</dbReference>
<dbReference type="InterPro" id="IPR000998">
    <property type="entry name" value="MAM_dom"/>
</dbReference>
<dbReference type="InterPro" id="IPR025667">
    <property type="entry name" value="SprB_repeat"/>
</dbReference>
<dbReference type="NCBIfam" id="TIGR04131">
    <property type="entry name" value="Bac_Flav_CTERM"/>
    <property type="match status" value="1"/>
</dbReference>
<dbReference type="Pfam" id="PF13573">
    <property type="entry name" value="SprB"/>
    <property type="match status" value="8"/>
</dbReference>
<evidence type="ECO:0000313" key="3">
    <source>
        <dbReference type="Proteomes" id="UP000310017"/>
    </source>
</evidence>
<feature type="domain" description="MAM" evidence="1">
    <location>
        <begin position="1296"/>
        <end position="1495"/>
    </location>
</feature>
<dbReference type="RefSeq" id="WP_138854229.1">
    <property type="nucleotide sequence ID" value="NZ_CP040710.1"/>
</dbReference>
<dbReference type="OrthoDB" id="607469at2"/>
<organism evidence="2 3">
    <name type="scientific">Aggregatimonas sangjinii</name>
    <dbReference type="NCBI Taxonomy" id="2583587"/>
    <lineage>
        <taxon>Bacteria</taxon>
        <taxon>Pseudomonadati</taxon>
        <taxon>Bacteroidota</taxon>
        <taxon>Flavobacteriia</taxon>
        <taxon>Flavobacteriales</taxon>
        <taxon>Flavobacteriaceae</taxon>
        <taxon>Aggregatimonas</taxon>
    </lineage>
</organism>